<protein>
    <submittedName>
        <fullName evidence="3">Serine hydrolase domain-containing protein</fullName>
        <ecNumber evidence="3">3.1.1.103</ecNumber>
    </submittedName>
</protein>
<dbReference type="Proteomes" id="UP001253545">
    <property type="component" value="Unassembled WGS sequence"/>
</dbReference>
<dbReference type="InterPro" id="IPR023650">
    <property type="entry name" value="Beta-lactam_class-A_AS"/>
</dbReference>
<dbReference type="SUPFAM" id="SSF56601">
    <property type="entry name" value="beta-lactamase/transpeptidase-like"/>
    <property type="match status" value="1"/>
</dbReference>
<dbReference type="RefSeq" id="WP_311369568.1">
    <property type="nucleotide sequence ID" value="NZ_JAVRHX010000005.1"/>
</dbReference>
<dbReference type="PANTHER" id="PTHR46825:SF9">
    <property type="entry name" value="BETA-LACTAMASE-RELATED DOMAIN-CONTAINING PROTEIN"/>
    <property type="match status" value="1"/>
</dbReference>
<organism evidence="3 4">
    <name type="scientific">Glaciecola petra</name>
    <dbReference type="NCBI Taxonomy" id="3075602"/>
    <lineage>
        <taxon>Bacteria</taxon>
        <taxon>Pseudomonadati</taxon>
        <taxon>Pseudomonadota</taxon>
        <taxon>Gammaproteobacteria</taxon>
        <taxon>Alteromonadales</taxon>
        <taxon>Alteromonadaceae</taxon>
        <taxon>Glaciecola</taxon>
    </lineage>
</organism>
<dbReference type="PANTHER" id="PTHR46825">
    <property type="entry name" value="D-ALANYL-D-ALANINE-CARBOXYPEPTIDASE/ENDOPEPTIDASE AMPH"/>
    <property type="match status" value="1"/>
</dbReference>
<dbReference type="InterPro" id="IPR050491">
    <property type="entry name" value="AmpC-like"/>
</dbReference>
<sequence>MIKHLFLGAIVVLSLSACGGSSNKNTTINVPDSAFIAVGEAAKEEMAANESAAVSIAIYHNGNIVYANAFGNTKLNGGVPVTKDTLFQLGSTTKMLTSLATLQLVDEGVITLDDTLTIALPDLQYPVEQANEWQGISVHHLMTHQGGLSDDYKEMADDAPLSDMLAQYANANPLMVEPGRFHNYTNPHYTYLGVILEYYRQQDYRDIMAQSVFTPLGMERTSMHTNVVLDDGDYALGVYQDENGNATAYTDLFEVENLPIMTPAGLYTWSTPTEILKMAEFLLNGDSDVLSNNLREDILKSQVSVEFAGLPEQYGYGIYIDEGFIYEDKWYPIKLWQHGGDTLGYTSKFWILPEQNIAISILSSGRLDDYTNTFVEALKSLTTLPTPTDIPYGDIDVNSFNKHVGTYDTGNYTLEITNNDGQLELNIPELNSQNIEYERSLQPIGKDTFIAVVGPEVFQLTFFPEVEGGESVYIRDRSFVGVRIGR</sequence>
<dbReference type="GO" id="GO:0016787">
    <property type="term" value="F:hydrolase activity"/>
    <property type="evidence" value="ECO:0007669"/>
    <property type="project" value="UniProtKB-KW"/>
</dbReference>
<dbReference type="InterPro" id="IPR001466">
    <property type="entry name" value="Beta-lactam-related"/>
</dbReference>
<accession>A0ABU2ZTR3</accession>
<evidence type="ECO:0000313" key="3">
    <source>
        <dbReference type="EMBL" id="MDT0596040.1"/>
    </source>
</evidence>
<dbReference type="PROSITE" id="PS00146">
    <property type="entry name" value="BETA_LACTAMASE_A"/>
    <property type="match status" value="1"/>
</dbReference>
<feature type="domain" description="Beta-lactamase-related" evidence="2">
    <location>
        <begin position="42"/>
        <end position="366"/>
    </location>
</feature>
<comment type="caution">
    <text evidence="3">The sequence shown here is derived from an EMBL/GenBank/DDBJ whole genome shotgun (WGS) entry which is preliminary data.</text>
</comment>
<name>A0ABU2ZTR3_9ALTE</name>
<reference evidence="3 4" key="1">
    <citation type="submission" date="2023-09" db="EMBL/GenBank/DDBJ databases">
        <authorList>
            <person name="Rey-Velasco X."/>
        </authorList>
    </citation>
    <scope>NUCLEOTIDE SEQUENCE [LARGE SCALE GENOMIC DNA]</scope>
    <source>
        <strain evidence="3 4">P117</strain>
    </source>
</reference>
<feature type="signal peptide" evidence="1">
    <location>
        <begin position="1"/>
        <end position="19"/>
    </location>
</feature>
<feature type="chain" id="PRO_5047258503" evidence="1">
    <location>
        <begin position="20"/>
        <end position="486"/>
    </location>
</feature>
<keyword evidence="3" id="KW-0378">Hydrolase</keyword>
<dbReference type="PROSITE" id="PS51257">
    <property type="entry name" value="PROKAR_LIPOPROTEIN"/>
    <property type="match status" value="1"/>
</dbReference>
<gene>
    <name evidence="3" type="ORF">RM552_14390</name>
</gene>
<evidence type="ECO:0000256" key="1">
    <source>
        <dbReference type="SAM" id="SignalP"/>
    </source>
</evidence>
<dbReference type="EMBL" id="JAVRHX010000005">
    <property type="protein sequence ID" value="MDT0596040.1"/>
    <property type="molecule type" value="Genomic_DNA"/>
</dbReference>
<evidence type="ECO:0000259" key="2">
    <source>
        <dbReference type="Pfam" id="PF00144"/>
    </source>
</evidence>
<dbReference type="InterPro" id="IPR012338">
    <property type="entry name" value="Beta-lactam/transpept-like"/>
</dbReference>
<evidence type="ECO:0000313" key="4">
    <source>
        <dbReference type="Proteomes" id="UP001253545"/>
    </source>
</evidence>
<keyword evidence="4" id="KW-1185">Reference proteome</keyword>
<dbReference type="Gene3D" id="3.40.710.10">
    <property type="entry name" value="DD-peptidase/beta-lactamase superfamily"/>
    <property type="match status" value="1"/>
</dbReference>
<proteinExistence type="predicted"/>
<dbReference type="Pfam" id="PF00144">
    <property type="entry name" value="Beta-lactamase"/>
    <property type="match status" value="1"/>
</dbReference>
<keyword evidence="1" id="KW-0732">Signal</keyword>
<dbReference type="EC" id="3.1.1.103" evidence="3"/>